<comment type="similarity">
    <text evidence="1">Belongs to the gemin-2 family.</text>
</comment>
<evidence type="ECO:0000256" key="2">
    <source>
        <dbReference type="SAM" id="MobiDB-lite"/>
    </source>
</evidence>
<dbReference type="Pfam" id="PF04938">
    <property type="entry name" value="SIP1"/>
    <property type="match status" value="1"/>
</dbReference>
<organism evidence="3 4">
    <name type="scientific">Tolypocladium ophioglossoides (strain CBS 100239)</name>
    <name type="common">Snaketongue truffleclub</name>
    <name type="synonym">Elaphocordyceps ophioglossoides</name>
    <dbReference type="NCBI Taxonomy" id="1163406"/>
    <lineage>
        <taxon>Eukaryota</taxon>
        <taxon>Fungi</taxon>
        <taxon>Dikarya</taxon>
        <taxon>Ascomycota</taxon>
        <taxon>Pezizomycotina</taxon>
        <taxon>Sordariomycetes</taxon>
        <taxon>Hypocreomycetidae</taxon>
        <taxon>Hypocreales</taxon>
        <taxon>Ophiocordycipitaceae</taxon>
        <taxon>Tolypocladium</taxon>
    </lineage>
</organism>
<proteinExistence type="inferred from homology"/>
<comment type="caution">
    <text evidence="3">The sequence shown here is derived from an EMBL/GenBank/DDBJ whole genome shotgun (WGS) entry which is preliminary data.</text>
</comment>
<feature type="region of interest" description="Disordered" evidence="2">
    <location>
        <begin position="368"/>
        <end position="470"/>
    </location>
</feature>
<dbReference type="InterPro" id="IPR035426">
    <property type="entry name" value="Gemin2/Brr1"/>
</dbReference>
<evidence type="ECO:0000313" key="3">
    <source>
        <dbReference type="EMBL" id="KND87806.1"/>
    </source>
</evidence>
<dbReference type="GO" id="GO:0000387">
    <property type="term" value="P:spliceosomal snRNP assembly"/>
    <property type="evidence" value="ECO:0007669"/>
    <property type="project" value="InterPro"/>
</dbReference>
<feature type="compositionally biased region" description="Acidic residues" evidence="2">
    <location>
        <begin position="60"/>
        <end position="72"/>
    </location>
</feature>
<name>A0A0L0N199_TOLOC</name>
<dbReference type="GO" id="GO:0032797">
    <property type="term" value="C:SMN complex"/>
    <property type="evidence" value="ECO:0007669"/>
    <property type="project" value="TreeGrafter"/>
</dbReference>
<keyword evidence="4" id="KW-1185">Reference proteome</keyword>
<evidence type="ECO:0000256" key="1">
    <source>
        <dbReference type="ARBA" id="ARBA00025758"/>
    </source>
</evidence>
<evidence type="ECO:0008006" key="5">
    <source>
        <dbReference type="Google" id="ProtNLM"/>
    </source>
</evidence>
<dbReference type="AlphaFoldDB" id="A0A0L0N199"/>
<feature type="non-terminal residue" evidence="3">
    <location>
        <position position="1"/>
    </location>
</feature>
<dbReference type="EMBL" id="LFRF01000032">
    <property type="protein sequence ID" value="KND87806.1"/>
    <property type="molecule type" value="Genomic_DNA"/>
</dbReference>
<dbReference type="Gene3D" id="1.20.58.1070">
    <property type="match status" value="1"/>
</dbReference>
<dbReference type="Proteomes" id="UP000036947">
    <property type="component" value="Unassembled WGS sequence"/>
</dbReference>
<feature type="compositionally biased region" description="Acidic residues" evidence="2">
    <location>
        <begin position="452"/>
        <end position="465"/>
    </location>
</feature>
<sequence>HSSVDNVLFTTVEPPTDTPDAAAATIAQPSARTPPLPSSLPTSCNHGGSSAAMATKRDYDDLDEGEVTDDDPSPPKRAKKLTGAQPRHRHQNSAIDPTWGQKYVFSNLEDGSSIPFGEESDFEDDADAMAYLRSVRLEATGIPHLLVAPKRQIGPQLPPELRTEHDDQAFGQSTYTNGVGDARGYYEDGAYMALPNSEDDDGEGEAGNVDPEKELLEAYCASVLSRYHRLRSALHTKPPPNAARRLSCARPTFAPPLGGKSSTHRIWSQALRSTDPHPLQLALMSKESVLRVLRVMLGGKFLHRGYTLSERTSQWLWALLARLPDPWEMDHTDIAWVRDLGRRAVLLGRSLAEMAALRDELEDGMLGVNEGVDASSSSGDDDESAVATDAEAGEGLSSPDSKPQVDQSQNAVSQEKPTGEDVAEEQVAKNDQEGQVDEGNGDNESVAMDLASDSEEGEAKEDDNTALEAAKKAFLSRLEDATAENQQPEEDPQAAARLRLRMNMRATLNMILTVAGEFYGQRDLLEFREPFVGM</sequence>
<reference evidence="3 4" key="1">
    <citation type="journal article" date="2015" name="BMC Genomics">
        <title>The genome of the truffle-parasite Tolypocladium ophioglossoides and the evolution of antifungal peptaibiotics.</title>
        <authorList>
            <person name="Quandt C.A."/>
            <person name="Bushley K.E."/>
            <person name="Spatafora J.W."/>
        </authorList>
    </citation>
    <scope>NUCLEOTIDE SEQUENCE [LARGE SCALE GENOMIC DNA]</scope>
    <source>
        <strain evidence="3 4">CBS 100239</strain>
    </source>
</reference>
<feature type="compositionally biased region" description="Low complexity" evidence="2">
    <location>
        <begin position="10"/>
        <end position="31"/>
    </location>
</feature>
<dbReference type="OrthoDB" id="428895at2759"/>
<evidence type="ECO:0000313" key="4">
    <source>
        <dbReference type="Proteomes" id="UP000036947"/>
    </source>
</evidence>
<dbReference type="GO" id="GO:0005634">
    <property type="term" value="C:nucleus"/>
    <property type="evidence" value="ECO:0007669"/>
    <property type="project" value="TreeGrafter"/>
</dbReference>
<dbReference type="PANTHER" id="PTHR12794:SF0">
    <property type="entry name" value="GEM-ASSOCIATED PROTEIN 2"/>
    <property type="match status" value="1"/>
</dbReference>
<feature type="compositionally biased region" description="Basic residues" evidence="2">
    <location>
        <begin position="76"/>
        <end position="91"/>
    </location>
</feature>
<protein>
    <recommendedName>
        <fullName evidence="5">V-snare</fullName>
    </recommendedName>
</protein>
<dbReference type="PANTHER" id="PTHR12794">
    <property type="entry name" value="GEMIN2"/>
    <property type="match status" value="1"/>
</dbReference>
<feature type="compositionally biased region" description="Polar residues" evidence="2">
    <location>
        <begin position="398"/>
        <end position="416"/>
    </location>
</feature>
<gene>
    <name evidence="3" type="ORF">TOPH_07604</name>
</gene>
<accession>A0A0L0N199</accession>
<feature type="region of interest" description="Disordered" evidence="2">
    <location>
        <begin position="1"/>
        <end position="94"/>
    </location>
</feature>